<evidence type="ECO:0000313" key="2">
    <source>
        <dbReference type="Proteomes" id="UP001177021"/>
    </source>
</evidence>
<dbReference type="Proteomes" id="UP001177021">
    <property type="component" value="Unassembled WGS sequence"/>
</dbReference>
<gene>
    <name evidence="1" type="ORF">MILVUS5_LOCUS41134</name>
</gene>
<accession>A0ACB0ME76</accession>
<organism evidence="1 2">
    <name type="scientific">Trifolium pratense</name>
    <name type="common">Red clover</name>
    <dbReference type="NCBI Taxonomy" id="57577"/>
    <lineage>
        <taxon>Eukaryota</taxon>
        <taxon>Viridiplantae</taxon>
        <taxon>Streptophyta</taxon>
        <taxon>Embryophyta</taxon>
        <taxon>Tracheophyta</taxon>
        <taxon>Spermatophyta</taxon>
        <taxon>Magnoliopsida</taxon>
        <taxon>eudicotyledons</taxon>
        <taxon>Gunneridae</taxon>
        <taxon>Pentapetalae</taxon>
        <taxon>rosids</taxon>
        <taxon>fabids</taxon>
        <taxon>Fabales</taxon>
        <taxon>Fabaceae</taxon>
        <taxon>Papilionoideae</taxon>
        <taxon>50 kb inversion clade</taxon>
        <taxon>NPAAA clade</taxon>
        <taxon>Hologalegina</taxon>
        <taxon>IRL clade</taxon>
        <taxon>Trifolieae</taxon>
        <taxon>Trifolium</taxon>
    </lineage>
</organism>
<dbReference type="EMBL" id="CASHSV030000823">
    <property type="protein sequence ID" value="CAJ2678931.1"/>
    <property type="molecule type" value="Genomic_DNA"/>
</dbReference>
<comment type="caution">
    <text evidence="1">The sequence shown here is derived from an EMBL/GenBank/DDBJ whole genome shotgun (WGS) entry which is preliminary data.</text>
</comment>
<reference evidence="1" key="1">
    <citation type="submission" date="2023-10" db="EMBL/GenBank/DDBJ databases">
        <authorList>
            <person name="Rodriguez Cubillos JULIANA M."/>
            <person name="De Vega J."/>
        </authorList>
    </citation>
    <scope>NUCLEOTIDE SEQUENCE</scope>
</reference>
<name>A0ACB0ME76_TRIPR</name>
<evidence type="ECO:0000313" key="1">
    <source>
        <dbReference type="EMBL" id="CAJ2678931.1"/>
    </source>
</evidence>
<proteinExistence type="predicted"/>
<sequence length="167" mass="18203">MDDGNMHHGGMDGMNMSLPSPPPSSSSSSSTNGTTMMMGHNMHSMIHMTFFWGKDALILFNNWPNGDTGMYVLALIIVFIMSLLIELLSRTRFIKPGSNTVASGLVQTLLHVVRVGLAYLVMLALMSFNGGVFLVAVLGHALGFFLCSTAFRKPHHDEPYDLPPISC</sequence>
<protein>
    <submittedName>
        <fullName evidence="1">Uncharacterized protein</fullName>
    </submittedName>
</protein>
<keyword evidence="2" id="KW-1185">Reference proteome</keyword>